<feature type="non-terminal residue" evidence="1">
    <location>
        <position position="70"/>
    </location>
</feature>
<gene>
    <name evidence="1" type="ORF">S01H1_64778</name>
</gene>
<proteinExistence type="predicted"/>
<name>X0WLE0_9ZZZZ</name>
<accession>X0WLE0</accession>
<dbReference type="EMBL" id="BARS01042717">
    <property type="protein sequence ID" value="GAG31804.1"/>
    <property type="molecule type" value="Genomic_DNA"/>
</dbReference>
<evidence type="ECO:0000313" key="1">
    <source>
        <dbReference type="EMBL" id="GAG31804.1"/>
    </source>
</evidence>
<comment type="caution">
    <text evidence="1">The sequence shown here is derived from an EMBL/GenBank/DDBJ whole genome shotgun (WGS) entry which is preliminary data.</text>
</comment>
<reference evidence="1" key="1">
    <citation type="journal article" date="2014" name="Front. Microbiol.">
        <title>High frequency of phylogenetically diverse reductive dehalogenase-homologous genes in deep subseafloor sedimentary metagenomes.</title>
        <authorList>
            <person name="Kawai M."/>
            <person name="Futagami T."/>
            <person name="Toyoda A."/>
            <person name="Takaki Y."/>
            <person name="Nishi S."/>
            <person name="Hori S."/>
            <person name="Arai W."/>
            <person name="Tsubouchi T."/>
            <person name="Morono Y."/>
            <person name="Uchiyama I."/>
            <person name="Ito T."/>
            <person name="Fujiyama A."/>
            <person name="Inagaki F."/>
            <person name="Takami H."/>
        </authorList>
    </citation>
    <scope>NUCLEOTIDE SEQUENCE</scope>
    <source>
        <strain evidence="1">Expedition CK06-06</strain>
    </source>
</reference>
<dbReference type="AlphaFoldDB" id="X0WLE0"/>
<organism evidence="1">
    <name type="scientific">marine sediment metagenome</name>
    <dbReference type="NCBI Taxonomy" id="412755"/>
    <lineage>
        <taxon>unclassified sequences</taxon>
        <taxon>metagenomes</taxon>
        <taxon>ecological metagenomes</taxon>
    </lineage>
</organism>
<sequence>MKEIDGAPSHSYCGIFIKKEKDRYYWAEEEYEEAEEDWETGTHSSEGYSPENEWTWQEIPKYLYDALNKF</sequence>
<protein>
    <submittedName>
        <fullName evidence="1">Uncharacterized protein</fullName>
    </submittedName>
</protein>